<dbReference type="PANTHER" id="PTHR33227:SF21">
    <property type="entry name" value="F12F1.21 PROTEIN"/>
    <property type="match status" value="1"/>
</dbReference>
<sequence length="87" mass="9650">MRSTVRSKGPVETKVVQSSHDSATKQNNLDSLKPKNRFLFKEQVAFLLSAPRVCHAKGSPGPNCCKKKCVDVRADKLNYGRCGKKCK</sequence>
<feature type="compositionally biased region" description="Polar residues" evidence="3">
    <location>
        <begin position="15"/>
        <end position="30"/>
    </location>
</feature>
<comment type="similarity">
    <text evidence="1">Belongs to the STIG1 family.</text>
</comment>
<dbReference type="PANTHER" id="PTHR33227">
    <property type="entry name" value="STIGMA-SPECIFIC STIG1-LIKE PROTEIN 3"/>
    <property type="match status" value="1"/>
</dbReference>
<name>A0AAW0MAY8_QUESU</name>
<dbReference type="Proteomes" id="UP000237347">
    <property type="component" value="Unassembled WGS sequence"/>
</dbReference>
<gene>
    <name evidence="4" type="ORF">CFP56_000380</name>
</gene>
<dbReference type="Pfam" id="PF04885">
    <property type="entry name" value="Stig1"/>
    <property type="match status" value="1"/>
</dbReference>
<dbReference type="EMBL" id="PKMF04000009">
    <property type="protein sequence ID" value="KAK7859909.1"/>
    <property type="molecule type" value="Genomic_DNA"/>
</dbReference>
<evidence type="ECO:0000256" key="3">
    <source>
        <dbReference type="SAM" id="MobiDB-lite"/>
    </source>
</evidence>
<evidence type="ECO:0000256" key="1">
    <source>
        <dbReference type="ARBA" id="ARBA00006010"/>
    </source>
</evidence>
<keyword evidence="5" id="KW-1185">Reference proteome</keyword>
<keyword evidence="2" id="KW-0732">Signal</keyword>
<comment type="caution">
    <text evidence="4">The sequence shown here is derived from an EMBL/GenBank/DDBJ whole genome shotgun (WGS) entry which is preliminary data.</text>
</comment>
<proteinExistence type="inferred from homology"/>
<feature type="region of interest" description="Disordered" evidence="3">
    <location>
        <begin position="1"/>
        <end position="30"/>
    </location>
</feature>
<dbReference type="AlphaFoldDB" id="A0AAW0MAY8"/>
<evidence type="ECO:0000313" key="4">
    <source>
        <dbReference type="EMBL" id="KAK7859909.1"/>
    </source>
</evidence>
<accession>A0AAW0MAY8</accession>
<reference evidence="4 5" key="1">
    <citation type="journal article" date="2018" name="Sci. Data">
        <title>The draft genome sequence of cork oak.</title>
        <authorList>
            <person name="Ramos A.M."/>
            <person name="Usie A."/>
            <person name="Barbosa P."/>
            <person name="Barros P.M."/>
            <person name="Capote T."/>
            <person name="Chaves I."/>
            <person name="Simoes F."/>
            <person name="Abreu I."/>
            <person name="Carrasquinho I."/>
            <person name="Faro C."/>
            <person name="Guimaraes J.B."/>
            <person name="Mendonca D."/>
            <person name="Nobrega F."/>
            <person name="Rodrigues L."/>
            <person name="Saibo N.J.M."/>
            <person name="Varela M.C."/>
            <person name="Egas C."/>
            <person name="Matos J."/>
            <person name="Miguel C.M."/>
            <person name="Oliveira M.M."/>
            <person name="Ricardo C.P."/>
            <person name="Goncalves S."/>
        </authorList>
    </citation>
    <scope>NUCLEOTIDE SEQUENCE [LARGE SCALE GENOMIC DNA]</scope>
    <source>
        <strain evidence="5">cv. HL8</strain>
    </source>
</reference>
<protein>
    <submittedName>
        <fullName evidence="4">Uncharacterized protein</fullName>
    </submittedName>
</protein>
<dbReference type="InterPro" id="IPR006969">
    <property type="entry name" value="Stig-like"/>
</dbReference>
<evidence type="ECO:0000256" key="2">
    <source>
        <dbReference type="ARBA" id="ARBA00022729"/>
    </source>
</evidence>
<organism evidence="4 5">
    <name type="scientific">Quercus suber</name>
    <name type="common">Cork oak</name>
    <dbReference type="NCBI Taxonomy" id="58331"/>
    <lineage>
        <taxon>Eukaryota</taxon>
        <taxon>Viridiplantae</taxon>
        <taxon>Streptophyta</taxon>
        <taxon>Embryophyta</taxon>
        <taxon>Tracheophyta</taxon>
        <taxon>Spermatophyta</taxon>
        <taxon>Magnoliopsida</taxon>
        <taxon>eudicotyledons</taxon>
        <taxon>Gunneridae</taxon>
        <taxon>Pentapetalae</taxon>
        <taxon>rosids</taxon>
        <taxon>fabids</taxon>
        <taxon>Fagales</taxon>
        <taxon>Fagaceae</taxon>
        <taxon>Quercus</taxon>
    </lineage>
</organism>
<evidence type="ECO:0000313" key="5">
    <source>
        <dbReference type="Proteomes" id="UP000237347"/>
    </source>
</evidence>